<dbReference type="InterPro" id="IPR046487">
    <property type="entry name" value="DUF6580"/>
</dbReference>
<keyword evidence="1" id="KW-1133">Transmembrane helix</keyword>
<dbReference type="Pfam" id="PF20221">
    <property type="entry name" value="DUF6580"/>
    <property type="match status" value="1"/>
</dbReference>
<reference evidence="2" key="1">
    <citation type="journal article" date="2015" name="Nature">
        <title>Complex archaea that bridge the gap between prokaryotes and eukaryotes.</title>
        <authorList>
            <person name="Spang A."/>
            <person name="Saw J.H."/>
            <person name="Jorgensen S.L."/>
            <person name="Zaremba-Niedzwiedzka K."/>
            <person name="Martijn J."/>
            <person name="Lind A.E."/>
            <person name="van Eijk R."/>
            <person name="Schleper C."/>
            <person name="Guy L."/>
            <person name="Ettema T.J."/>
        </authorList>
    </citation>
    <scope>NUCLEOTIDE SEQUENCE</scope>
</reference>
<feature type="transmembrane region" description="Helical" evidence="1">
    <location>
        <begin position="87"/>
        <end position="111"/>
    </location>
</feature>
<accession>A0A0F9PWH4</accession>
<proteinExistence type="predicted"/>
<dbReference type="AlphaFoldDB" id="A0A0F9PWH4"/>
<sequence length="167" mass="18340">MAYFFIGLAIILRLVPHAPNFAPIAALALFGAVYLNKKYSIILPVAALIISDFFIGFYSWKILASVYISFGLVGLIGLWVRKNKKVATVIGGTLAGSVLFYIVTNFAVWAFTAMYPHTLQGLITCYAVAIPFFRNTLMGDLFYVGLFFGSYELAMALSARKAQAQKA</sequence>
<name>A0A0F9PWH4_9ZZZZ</name>
<feature type="transmembrane region" description="Helical" evidence="1">
    <location>
        <begin position="64"/>
        <end position="80"/>
    </location>
</feature>
<organism evidence="2">
    <name type="scientific">marine sediment metagenome</name>
    <dbReference type="NCBI Taxonomy" id="412755"/>
    <lineage>
        <taxon>unclassified sequences</taxon>
        <taxon>metagenomes</taxon>
        <taxon>ecological metagenomes</taxon>
    </lineage>
</organism>
<evidence type="ECO:0000256" key="1">
    <source>
        <dbReference type="SAM" id="Phobius"/>
    </source>
</evidence>
<keyword evidence="1" id="KW-0472">Membrane</keyword>
<evidence type="ECO:0000313" key="2">
    <source>
        <dbReference type="EMBL" id="KKN29072.1"/>
    </source>
</evidence>
<feature type="transmembrane region" description="Helical" evidence="1">
    <location>
        <begin position="141"/>
        <end position="159"/>
    </location>
</feature>
<gene>
    <name evidence="2" type="ORF">LCGC14_0847940</name>
</gene>
<protein>
    <submittedName>
        <fullName evidence="2">Uncharacterized protein</fullName>
    </submittedName>
</protein>
<feature type="transmembrane region" description="Helical" evidence="1">
    <location>
        <begin position="41"/>
        <end position="58"/>
    </location>
</feature>
<feature type="transmembrane region" description="Helical" evidence="1">
    <location>
        <begin position="6"/>
        <end position="34"/>
    </location>
</feature>
<comment type="caution">
    <text evidence="2">The sequence shown here is derived from an EMBL/GenBank/DDBJ whole genome shotgun (WGS) entry which is preliminary data.</text>
</comment>
<dbReference type="EMBL" id="LAZR01002513">
    <property type="protein sequence ID" value="KKN29072.1"/>
    <property type="molecule type" value="Genomic_DNA"/>
</dbReference>
<keyword evidence="1" id="KW-0812">Transmembrane</keyword>